<sequence>MAHPVIWPPLQALSRSPPLQPTSQGGPLAALLRPSPCPSSRPCHLHTAALLYSRHPSCPVTLAIPMQPPAPPLITLPCNTFLYGAPSPPAASLFPASSHNCSPPFGNSHTYGRPPSSLAAPPGYCLCSHANTTQALGLAVQGGRPPLANSDLAIGRLPFCKN</sequence>
<dbReference type="AlphaFoldDB" id="A0A9D4U3R0"/>
<evidence type="ECO:0000313" key="2">
    <source>
        <dbReference type="Proteomes" id="UP000886520"/>
    </source>
</evidence>
<dbReference type="EMBL" id="JABFUD020000024">
    <property type="protein sequence ID" value="KAI5060522.1"/>
    <property type="molecule type" value="Genomic_DNA"/>
</dbReference>
<gene>
    <name evidence="1" type="ORF">GOP47_0024942</name>
</gene>
<organism evidence="1 2">
    <name type="scientific">Adiantum capillus-veneris</name>
    <name type="common">Maidenhair fern</name>
    <dbReference type="NCBI Taxonomy" id="13818"/>
    <lineage>
        <taxon>Eukaryota</taxon>
        <taxon>Viridiplantae</taxon>
        <taxon>Streptophyta</taxon>
        <taxon>Embryophyta</taxon>
        <taxon>Tracheophyta</taxon>
        <taxon>Polypodiopsida</taxon>
        <taxon>Polypodiidae</taxon>
        <taxon>Polypodiales</taxon>
        <taxon>Pteridineae</taxon>
        <taxon>Pteridaceae</taxon>
        <taxon>Vittarioideae</taxon>
        <taxon>Adiantum</taxon>
    </lineage>
</organism>
<keyword evidence="2" id="KW-1185">Reference proteome</keyword>
<accession>A0A9D4U3R0</accession>
<comment type="caution">
    <text evidence="1">The sequence shown here is derived from an EMBL/GenBank/DDBJ whole genome shotgun (WGS) entry which is preliminary data.</text>
</comment>
<evidence type="ECO:0000313" key="1">
    <source>
        <dbReference type="EMBL" id="KAI5060522.1"/>
    </source>
</evidence>
<protein>
    <submittedName>
        <fullName evidence="1">Uncharacterized protein</fullName>
    </submittedName>
</protein>
<dbReference type="Proteomes" id="UP000886520">
    <property type="component" value="Chromosome 24"/>
</dbReference>
<name>A0A9D4U3R0_ADICA</name>
<proteinExistence type="predicted"/>
<reference evidence="1" key="1">
    <citation type="submission" date="2021-01" db="EMBL/GenBank/DDBJ databases">
        <title>Adiantum capillus-veneris genome.</title>
        <authorList>
            <person name="Fang Y."/>
            <person name="Liao Q."/>
        </authorList>
    </citation>
    <scope>NUCLEOTIDE SEQUENCE</scope>
    <source>
        <strain evidence="1">H3</strain>
        <tissue evidence="1">Leaf</tissue>
    </source>
</reference>